<dbReference type="Pfam" id="PF09037">
    <property type="entry name" value="Sulphotransf"/>
    <property type="match status" value="1"/>
</dbReference>
<reference evidence="2 3" key="1">
    <citation type="journal article" date="2022" name="Microbiol. Resour. Announc.">
        <title>Complete Genome Sequence of Mesorhizobium ciceri Strain R30, a Rhizobium Used as a Commercial Inoculant for Chickpea in Argentina.</title>
        <authorList>
            <person name="Foresto E."/>
            <person name="Revale S."/>
            <person name="Primo E."/>
            <person name="Nievas F."/>
            <person name="Carezzano E."/>
            <person name="Puente M."/>
            <person name="Alzari P."/>
            <person name="Mart M."/>
            <person name="Ben-Assaya M."/>
            <person name="Mornico D."/>
            <person name="Santoro M."/>
            <person name="Mart F."/>
            <person name="Giordano W."/>
            <person name="Bogino P."/>
        </authorList>
    </citation>
    <scope>NUCLEOTIDE SEQUENCE [LARGE SCALE GENOMIC DNA]</scope>
    <source>
        <strain evidence="2 3">R30</strain>
    </source>
</reference>
<feature type="domain" description="Sulphotransferase Stf0" evidence="1">
    <location>
        <begin position="88"/>
        <end position="219"/>
    </location>
</feature>
<dbReference type="AlphaFoldDB" id="A0AB38TH88"/>
<organism evidence="2 3">
    <name type="scientific">Mesorhizobium ciceri</name>
    <dbReference type="NCBI Taxonomy" id="39645"/>
    <lineage>
        <taxon>Bacteria</taxon>
        <taxon>Pseudomonadati</taxon>
        <taxon>Pseudomonadota</taxon>
        <taxon>Alphaproteobacteria</taxon>
        <taxon>Hyphomicrobiales</taxon>
        <taxon>Phyllobacteriaceae</taxon>
        <taxon>Mesorhizobium</taxon>
    </lineage>
</organism>
<proteinExistence type="predicted"/>
<dbReference type="PIRSF" id="PIRSF021497">
    <property type="entry name" value="Sulphotransferase_Stf0"/>
    <property type="match status" value="1"/>
</dbReference>
<dbReference type="RefSeq" id="WP_024502740.1">
    <property type="nucleotide sequence ID" value="NZ_CP088147.1"/>
</dbReference>
<accession>A0AB38TH88</accession>
<protein>
    <submittedName>
        <fullName evidence="2">Stf0 sulfotransferase</fullName>
    </submittedName>
</protein>
<dbReference type="InterPro" id="IPR015124">
    <property type="entry name" value="Stf0"/>
</dbReference>
<evidence type="ECO:0000259" key="1">
    <source>
        <dbReference type="Pfam" id="PF09037"/>
    </source>
</evidence>
<dbReference type="SUPFAM" id="SSF52540">
    <property type="entry name" value="P-loop containing nucleoside triphosphate hydrolases"/>
    <property type="match status" value="1"/>
</dbReference>
<dbReference type="Gene3D" id="3.40.50.300">
    <property type="entry name" value="P-loop containing nucleotide triphosphate hydrolases"/>
    <property type="match status" value="1"/>
</dbReference>
<evidence type="ECO:0000313" key="3">
    <source>
        <dbReference type="Proteomes" id="UP001060070"/>
    </source>
</evidence>
<dbReference type="EMBL" id="CP088147">
    <property type="protein sequence ID" value="UTU53923.1"/>
    <property type="molecule type" value="Genomic_DNA"/>
</dbReference>
<dbReference type="GO" id="GO:0016740">
    <property type="term" value="F:transferase activity"/>
    <property type="evidence" value="ECO:0007669"/>
    <property type="project" value="InterPro"/>
</dbReference>
<evidence type="ECO:0000313" key="2">
    <source>
        <dbReference type="EMBL" id="UTU53923.1"/>
    </source>
</evidence>
<name>A0AB38TH88_9HYPH</name>
<gene>
    <name evidence="2" type="ORF">LRP29_11265</name>
</gene>
<sequence>MRGVAILTEGRSGSNWLGSLTNATGLMGRSEEWLDPAYLRFDPRTYDDLEKAVIEKASTDNGRFAIKLFPRHLAWCKEKFGKDFLFEIRRKHGLEFILLERRDRIQQAISFYRARMSGMWTSRHEGKVNPRSVPYSFADISQAYFQIDRSYAFWRSYLQLAGLDCRQFVYEDLQQDPRPYLEAVADYMGVQVPEDTANSRFTIQRDSLTEEWIVRFREDAAAKGAIEGIGEMAVPRTLDNIARFALKRPLIRKRF</sequence>
<keyword evidence="3" id="KW-1185">Reference proteome</keyword>
<dbReference type="InterPro" id="IPR024628">
    <property type="entry name" value="Sulfotransferase_Stf0_dom"/>
</dbReference>
<dbReference type="InterPro" id="IPR027417">
    <property type="entry name" value="P-loop_NTPase"/>
</dbReference>
<dbReference type="Proteomes" id="UP001060070">
    <property type="component" value="Chromosome"/>
</dbReference>